<evidence type="ECO:0000313" key="2">
    <source>
        <dbReference type="EMBL" id="KAG0563410.1"/>
    </source>
</evidence>
<feature type="region of interest" description="Disordered" evidence="1">
    <location>
        <begin position="1"/>
        <end position="37"/>
    </location>
</feature>
<dbReference type="EMBL" id="CM026429">
    <property type="protein sequence ID" value="KAG0563410.1"/>
    <property type="molecule type" value="Genomic_DNA"/>
</dbReference>
<dbReference type="Proteomes" id="UP000822688">
    <property type="component" value="Chromosome 8"/>
</dbReference>
<gene>
    <name evidence="2" type="ORF">KC19_8G028800</name>
</gene>
<evidence type="ECO:0000256" key="1">
    <source>
        <dbReference type="SAM" id="MobiDB-lite"/>
    </source>
</evidence>
<protein>
    <submittedName>
        <fullName evidence="2">Uncharacterized protein</fullName>
    </submittedName>
</protein>
<sequence>MSSSVSSSLEETKLNSTSEPFGSNPTTRFSHIRYGDV</sequence>
<organism evidence="2 3">
    <name type="scientific">Ceratodon purpureus</name>
    <name type="common">Fire moss</name>
    <name type="synonym">Dicranum purpureum</name>
    <dbReference type="NCBI Taxonomy" id="3225"/>
    <lineage>
        <taxon>Eukaryota</taxon>
        <taxon>Viridiplantae</taxon>
        <taxon>Streptophyta</taxon>
        <taxon>Embryophyta</taxon>
        <taxon>Bryophyta</taxon>
        <taxon>Bryophytina</taxon>
        <taxon>Bryopsida</taxon>
        <taxon>Dicranidae</taxon>
        <taxon>Pseudoditrichales</taxon>
        <taxon>Ditrichaceae</taxon>
        <taxon>Ceratodon</taxon>
    </lineage>
</organism>
<keyword evidence="3" id="KW-1185">Reference proteome</keyword>
<proteinExistence type="predicted"/>
<feature type="compositionally biased region" description="Polar residues" evidence="1">
    <location>
        <begin position="14"/>
        <end position="29"/>
    </location>
</feature>
<accession>A0A8T0GWK3</accession>
<dbReference type="AlphaFoldDB" id="A0A8T0GWK3"/>
<reference evidence="2" key="1">
    <citation type="submission" date="2020-06" db="EMBL/GenBank/DDBJ databases">
        <title>WGS assembly of Ceratodon purpureus strain R40.</title>
        <authorList>
            <person name="Carey S.B."/>
            <person name="Jenkins J."/>
            <person name="Shu S."/>
            <person name="Lovell J.T."/>
            <person name="Sreedasyam A."/>
            <person name="Maumus F."/>
            <person name="Tiley G.P."/>
            <person name="Fernandez-Pozo N."/>
            <person name="Barry K."/>
            <person name="Chen C."/>
            <person name="Wang M."/>
            <person name="Lipzen A."/>
            <person name="Daum C."/>
            <person name="Saski C.A."/>
            <person name="Payton A.C."/>
            <person name="Mcbreen J.C."/>
            <person name="Conrad R.E."/>
            <person name="Kollar L.M."/>
            <person name="Olsson S."/>
            <person name="Huttunen S."/>
            <person name="Landis J.B."/>
            <person name="Wickett N.J."/>
            <person name="Johnson M.G."/>
            <person name="Rensing S.A."/>
            <person name="Grimwood J."/>
            <person name="Schmutz J."/>
            <person name="Mcdaniel S.F."/>
        </authorList>
    </citation>
    <scope>NUCLEOTIDE SEQUENCE</scope>
    <source>
        <strain evidence="2">R40</strain>
    </source>
</reference>
<name>A0A8T0GWK3_CERPU</name>
<comment type="caution">
    <text evidence="2">The sequence shown here is derived from an EMBL/GenBank/DDBJ whole genome shotgun (WGS) entry which is preliminary data.</text>
</comment>
<evidence type="ECO:0000313" key="3">
    <source>
        <dbReference type="Proteomes" id="UP000822688"/>
    </source>
</evidence>